<organism evidence="2 3">
    <name type="scientific">Panthera leo</name>
    <name type="common">Lion</name>
    <dbReference type="NCBI Taxonomy" id="9689"/>
    <lineage>
        <taxon>Eukaryota</taxon>
        <taxon>Metazoa</taxon>
        <taxon>Chordata</taxon>
        <taxon>Craniata</taxon>
        <taxon>Vertebrata</taxon>
        <taxon>Euteleostomi</taxon>
        <taxon>Mammalia</taxon>
        <taxon>Eutheria</taxon>
        <taxon>Laurasiatheria</taxon>
        <taxon>Carnivora</taxon>
        <taxon>Feliformia</taxon>
        <taxon>Felidae</taxon>
        <taxon>Pantherinae</taxon>
        <taxon>Panthera</taxon>
    </lineage>
</organism>
<keyword evidence="3" id="KW-1185">Reference proteome</keyword>
<proteinExistence type="predicted"/>
<dbReference type="AlphaFoldDB" id="A0A8C8WSV3"/>
<reference evidence="2" key="3">
    <citation type="submission" date="2025-09" db="UniProtKB">
        <authorList>
            <consortium name="Ensembl"/>
        </authorList>
    </citation>
    <scope>IDENTIFICATION</scope>
</reference>
<feature type="region of interest" description="Disordered" evidence="1">
    <location>
        <begin position="1"/>
        <end position="24"/>
    </location>
</feature>
<dbReference type="GeneTree" id="ENSGT00950000186265"/>
<dbReference type="Proteomes" id="UP000694399">
    <property type="component" value="Chromosome A3"/>
</dbReference>
<reference evidence="2" key="2">
    <citation type="submission" date="2025-08" db="UniProtKB">
        <authorList>
            <consortium name="Ensembl"/>
        </authorList>
    </citation>
    <scope>IDENTIFICATION</scope>
</reference>
<evidence type="ECO:0000313" key="3">
    <source>
        <dbReference type="Proteomes" id="UP000694399"/>
    </source>
</evidence>
<reference evidence="2" key="1">
    <citation type="journal article" date="2019" name="bioRxiv">
        <title>Long live the king: chromosome-level assembly of the lion (Panthera leo) using linked-read, Hi-C, and long read data.</title>
        <authorList>
            <person name="Armstrong E.E."/>
            <person name="Taylor R.W."/>
            <person name="Miller D.E."/>
            <person name="Kaelin C."/>
            <person name="Barsh G."/>
            <person name="Hadly E.A."/>
            <person name="Petrov D."/>
        </authorList>
    </citation>
    <scope>NUCLEOTIDE SEQUENCE [LARGE SCALE GENOMIC DNA]</scope>
</reference>
<sequence length="74" mass="8047">VEKERPKMRKRELAQQAVPSSSSWSPGVVAAAAFIVLNQNKGKYHRVVPGDLQCGLHLADLAHLCPLPSPALYT</sequence>
<feature type="compositionally biased region" description="Low complexity" evidence="1">
    <location>
        <begin position="14"/>
        <end position="24"/>
    </location>
</feature>
<evidence type="ECO:0000256" key="1">
    <source>
        <dbReference type="SAM" id="MobiDB-lite"/>
    </source>
</evidence>
<protein>
    <submittedName>
        <fullName evidence="2">Uncharacterized protein</fullName>
    </submittedName>
</protein>
<dbReference type="Ensembl" id="ENSPLOT00000009657.1">
    <property type="protein sequence ID" value="ENSPLOP00000008716.1"/>
    <property type="gene ID" value="ENSPLOG00000006450.1"/>
</dbReference>
<feature type="compositionally biased region" description="Basic residues" evidence="1">
    <location>
        <begin position="1"/>
        <end position="10"/>
    </location>
</feature>
<evidence type="ECO:0000313" key="2">
    <source>
        <dbReference type="Ensembl" id="ENSPLOP00000008716.1"/>
    </source>
</evidence>
<name>A0A8C8WSV3_PANLE</name>
<dbReference type="OMA" id="RPKMRKR"/>
<accession>A0A8C8WSV3</accession>